<comment type="catalytic activity">
    <reaction evidence="14">
        <text>a hydroperoxide + NADH + H(+) = an alcohol + NAD(+) + H2O</text>
        <dbReference type="Rhea" id="RHEA:62628"/>
        <dbReference type="ChEBI" id="CHEBI:15377"/>
        <dbReference type="ChEBI" id="CHEBI:15378"/>
        <dbReference type="ChEBI" id="CHEBI:30879"/>
        <dbReference type="ChEBI" id="CHEBI:35924"/>
        <dbReference type="ChEBI" id="CHEBI:57540"/>
        <dbReference type="ChEBI" id="CHEBI:57945"/>
        <dbReference type="EC" id="1.11.1.26"/>
    </reaction>
</comment>
<dbReference type="InterPro" id="IPR000866">
    <property type="entry name" value="AhpC/TSA"/>
</dbReference>
<dbReference type="CDD" id="cd03015">
    <property type="entry name" value="PRX_Typ2cys"/>
    <property type="match status" value="1"/>
</dbReference>
<dbReference type="Pfam" id="PF10417">
    <property type="entry name" value="1-cysPrx_C"/>
    <property type="match status" value="1"/>
</dbReference>
<dbReference type="GO" id="GO:0006979">
    <property type="term" value="P:response to oxidative stress"/>
    <property type="evidence" value="ECO:0007669"/>
    <property type="project" value="TreeGrafter"/>
</dbReference>
<evidence type="ECO:0000313" key="18">
    <source>
        <dbReference type="Proteomes" id="UP000052013"/>
    </source>
</evidence>
<dbReference type="Pfam" id="PF00578">
    <property type="entry name" value="AhpC-TSA"/>
    <property type="match status" value="1"/>
</dbReference>
<feature type="domain" description="Thioredoxin" evidence="16">
    <location>
        <begin position="3"/>
        <end position="158"/>
    </location>
</feature>
<protein>
    <recommendedName>
        <fullName evidence="5">Alkyl hydroperoxide reductase C</fullName>
        <ecNumber evidence="4">1.11.1.26</ecNumber>
    </recommendedName>
    <alternativeName>
        <fullName evidence="12">Peroxiredoxin</fullName>
    </alternativeName>
    <alternativeName>
        <fullName evidence="13">Thioredoxin peroxidase</fullName>
    </alternativeName>
</protein>
<keyword evidence="10" id="KW-1015">Disulfide bond</keyword>
<keyword evidence="8" id="KW-0049">Antioxidant</keyword>
<dbReference type="GO" id="GO:0042744">
    <property type="term" value="P:hydrogen peroxide catabolic process"/>
    <property type="evidence" value="ECO:0007669"/>
    <property type="project" value="TreeGrafter"/>
</dbReference>
<dbReference type="InterPro" id="IPR036249">
    <property type="entry name" value="Thioredoxin-like_sf"/>
</dbReference>
<evidence type="ECO:0000256" key="3">
    <source>
        <dbReference type="ARBA" id="ARBA00011654"/>
    </source>
</evidence>
<organism evidence="17 18">
    <name type="scientific">Lentilactobacillus diolivorans DSM 14421</name>
    <dbReference type="NCBI Taxonomy" id="1423739"/>
    <lineage>
        <taxon>Bacteria</taxon>
        <taxon>Bacillati</taxon>
        <taxon>Bacillota</taxon>
        <taxon>Bacilli</taxon>
        <taxon>Lactobacillales</taxon>
        <taxon>Lactobacillaceae</taxon>
        <taxon>Lentilactobacillus</taxon>
    </lineage>
</organism>
<reference evidence="17 18" key="1">
    <citation type="journal article" date="2015" name="Genome Announc.">
        <title>Expanding the biotechnology potential of lactobacilli through comparative genomics of 213 strains and associated genera.</title>
        <authorList>
            <person name="Sun Z."/>
            <person name="Harris H.M."/>
            <person name="McCann A."/>
            <person name="Guo C."/>
            <person name="Argimon S."/>
            <person name="Zhang W."/>
            <person name="Yang X."/>
            <person name="Jeffery I.B."/>
            <person name="Cooney J.C."/>
            <person name="Kagawa T.F."/>
            <person name="Liu W."/>
            <person name="Song Y."/>
            <person name="Salvetti E."/>
            <person name="Wrobel A."/>
            <person name="Rasinkangas P."/>
            <person name="Parkhill J."/>
            <person name="Rea M.C."/>
            <person name="O'Sullivan O."/>
            <person name="Ritari J."/>
            <person name="Douillard F.P."/>
            <person name="Paul Ross R."/>
            <person name="Yang R."/>
            <person name="Briner A.E."/>
            <person name="Felis G.E."/>
            <person name="de Vos W.M."/>
            <person name="Barrangou R."/>
            <person name="Klaenhammer T.R."/>
            <person name="Caufield P.W."/>
            <person name="Cui Y."/>
            <person name="Zhang H."/>
            <person name="O'Toole P.W."/>
        </authorList>
    </citation>
    <scope>NUCLEOTIDE SEQUENCE [LARGE SCALE GENOMIC DNA]</scope>
    <source>
        <strain evidence="17 18">DSM 14421</strain>
    </source>
</reference>
<dbReference type="FunFam" id="3.40.30.10:FF:000002">
    <property type="entry name" value="Alkyl hydroperoxide reductase C"/>
    <property type="match status" value="1"/>
</dbReference>
<keyword evidence="9" id="KW-0560">Oxidoreductase</keyword>
<comment type="subcellular location">
    <subcellularLocation>
        <location evidence="1">Cytoplasm</location>
    </subcellularLocation>
</comment>
<keyword evidence="6" id="KW-0963">Cytoplasm</keyword>
<accession>A0A0R1S8S1</accession>
<dbReference type="GO" id="GO:0005829">
    <property type="term" value="C:cytosol"/>
    <property type="evidence" value="ECO:0007669"/>
    <property type="project" value="TreeGrafter"/>
</dbReference>
<dbReference type="GO" id="GO:0045454">
    <property type="term" value="P:cell redox homeostasis"/>
    <property type="evidence" value="ECO:0007669"/>
    <property type="project" value="TreeGrafter"/>
</dbReference>
<feature type="active site" description="Cysteine sulfenic acid (-SOH) intermediate; for peroxidase activity" evidence="15">
    <location>
        <position position="48"/>
    </location>
</feature>
<evidence type="ECO:0000256" key="5">
    <source>
        <dbReference type="ARBA" id="ARBA00017462"/>
    </source>
</evidence>
<keyword evidence="7" id="KW-0575">Peroxidase</keyword>
<comment type="caution">
    <text evidence="17">The sequence shown here is derived from an EMBL/GenBank/DDBJ whole genome shotgun (WGS) entry which is preliminary data.</text>
</comment>
<evidence type="ECO:0000256" key="9">
    <source>
        <dbReference type="ARBA" id="ARBA00023002"/>
    </source>
</evidence>
<dbReference type="SUPFAM" id="SSF52833">
    <property type="entry name" value="Thioredoxin-like"/>
    <property type="match status" value="1"/>
</dbReference>
<evidence type="ECO:0000256" key="6">
    <source>
        <dbReference type="ARBA" id="ARBA00022490"/>
    </source>
</evidence>
<name>A0A0R1S8S1_9LACO</name>
<dbReference type="InterPro" id="IPR050217">
    <property type="entry name" value="Peroxiredoxin"/>
</dbReference>
<dbReference type="InterPro" id="IPR013766">
    <property type="entry name" value="Thioredoxin_domain"/>
</dbReference>
<dbReference type="GO" id="GO:0008379">
    <property type="term" value="F:thioredoxin peroxidase activity"/>
    <property type="evidence" value="ECO:0007669"/>
    <property type="project" value="TreeGrafter"/>
</dbReference>
<evidence type="ECO:0000256" key="12">
    <source>
        <dbReference type="ARBA" id="ARBA00032077"/>
    </source>
</evidence>
<evidence type="ECO:0000256" key="10">
    <source>
        <dbReference type="ARBA" id="ARBA00023157"/>
    </source>
</evidence>
<dbReference type="Proteomes" id="UP000052013">
    <property type="component" value="Unassembled WGS sequence"/>
</dbReference>
<dbReference type="GO" id="GO:0102039">
    <property type="term" value="F:NADH-dependent peroxiredoxin activity"/>
    <property type="evidence" value="ECO:0007669"/>
    <property type="project" value="UniProtKB-EC"/>
</dbReference>
<comment type="similarity">
    <text evidence="2">Belongs to the peroxiredoxin family. AhpC/Prx1 subfamily.</text>
</comment>
<evidence type="ECO:0000256" key="2">
    <source>
        <dbReference type="ARBA" id="ARBA00009796"/>
    </source>
</evidence>
<dbReference type="PANTHER" id="PTHR10681:SF121">
    <property type="entry name" value="ALKYL HYDROPEROXIDE REDUCTASE C"/>
    <property type="match status" value="1"/>
</dbReference>
<dbReference type="PANTHER" id="PTHR10681">
    <property type="entry name" value="THIOREDOXIN PEROXIDASE"/>
    <property type="match status" value="1"/>
</dbReference>
<evidence type="ECO:0000256" key="1">
    <source>
        <dbReference type="ARBA" id="ARBA00004496"/>
    </source>
</evidence>
<evidence type="ECO:0000256" key="15">
    <source>
        <dbReference type="PIRSR" id="PIRSR000239-1"/>
    </source>
</evidence>
<evidence type="ECO:0000256" key="8">
    <source>
        <dbReference type="ARBA" id="ARBA00022862"/>
    </source>
</evidence>
<dbReference type="PATRIC" id="fig|1423739.3.peg.210"/>
<evidence type="ECO:0000256" key="13">
    <source>
        <dbReference type="ARBA" id="ARBA00032824"/>
    </source>
</evidence>
<dbReference type="Gene3D" id="3.40.30.10">
    <property type="entry name" value="Glutaredoxin"/>
    <property type="match status" value="1"/>
</dbReference>
<dbReference type="EMBL" id="AZEY01000068">
    <property type="protein sequence ID" value="KRL65375.1"/>
    <property type="molecule type" value="Genomic_DNA"/>
</dbReference>
<gene>
    <name evidence="17" type="ORF">FC85_GL000200</name>
</gene>
<evidence type="ECO:0000256" key="4">
    <source>
        <dbReference type="ARBA" id="ARBA00013021"/>
    </source>
</evidence>
<dbReference type="STRING" id="1423739.FC85_GL000200"/>
<proteinExistence type="inferred from homology"/>
<dbReference type="InterPro" id="IPR024706">
    <property type="entry name" value="Peroxiredoxin_AhpC-typ"/>
</dbReference>
<dbReference type="EC" id="1.11.1.26" evidence="4"/>
<evidence type="ECO:0000313" key="17">
    <source>
        <dbReference type="EMBL" id="KRL65375.1"/>
    </source>
</evidence>
<dbReference type="InterPro" id="IPR019479">
    <property type="entry name" value="Peroxiredoxin_C"/>
</dbReference>
<dbReference type="GO" id="GO:0033554">
    <property type="term" value="P:cellular response to stress"/>
    <property type="evidence" value="ECO:0007669"/>
    <property type="project" value="TreeGrafter"/>
</dbReference>
<dbReference type="PROSITE" id="PS51352">
    <property type="entry name" value="THIOREDOXIN_2"/>
    <property type="match status" value="1"/>
</dbReference>
<sequence>MINFIGKEVEDFNVNAFQDGDVKQVTKKDLLGHWSIMFFYPADFSFVCPTELGDLADLYQSFKKIGAEIYSVSEDTEFVHQAWHEKSEEVGKVQYPMIADPAGKLARFFEVLDEDAGQAYRGVFIIDPEGKVRSYTINDMSIGRNASEVLRTLEAAQFVAEHGDRVCPANWKPGEKTLKPGTALVGKI</sequence>
<evidence type="ECO:0000259" key="16">
    <source>
        <dbReference type="PROSITE" id="PS51352"/>
    </source>
</evidence>
<comment type="subunit">
    <text evidence="3">Homodimer; disulfide-linked, upon oxidation. 5 homodimers assemble to form a ring-like decamer.</text>
</comment>
<evidence type="ECO:0000256" key="11">
    <source>
        <dbReference type="ARBA" id="ARBA00023284"/>
    </source>
</evidence>
<dbReference type="AlphaFoldDB" id="A0A0R1S8S1"/>
<evidence type="ECO:0000256" key="7">
    <source>
        <dbReference type="ARBA" id="ARBA00022559"/>
    </source>
</evidence>
<evidence type="ECO:0000256" key="14">
    <source>
        <dbReference type="ARBA" id="ARBA00047572"/>
    </source>
</evidence>
<keyword evidence="11" id="KW-0676">Redox-active center</keyword>
<dbReference type="PIRSF" id="PIRSF000239">
    <property type="entry name" value="AHPC"/>
    <property type="match status" value="1"/>
</dbReference>